<feature type="domain" description="DUF4214" evidence="1">
    <location>
        <begin position="141"/>
        <end position="211"/>
    </location>
</feature>
<dbReference type="PROSITE" id="PS00330">
    <property type="entry name" value="HEMOLYSIN_CALCIUM"/>
    <property type="match status" value="2"/>
</dbReference>
<evidence type="ECO:0000313" key="3">
    <source>
        <dbReference type="Proteomes" id="UP000450676"/>
    </source>
</evidence>
<dbReference type="InterPro" id="IPR011049">
    <property type="entry name" value="Serralysin-like_metalloprot_C"/>
</dbReference>
<keyword evidence="3" id="KW-1185">Reference proteome</keyword>
<organism evidence="2 3">
    <name type="scientific">Pseudoduganella aquatica</name>
    <dbReference type="NCBI Taxonomy" id="2660641"/>
    <lineage>
        <taxon>Bacteria</taxon>
        <taxon>Pseudomonadati</taxon>
        <taxon>Pseudomonadota</taxon>
        <taxon>Betaproteobacteria</taxon>
        <taxon>Burkholderiales</taxon>
        <taxon>Oxalobacteraceae</taxon>
        <taxon>Telluria group</taxon>
        <taxon>Pseudoduganella</taxon>
    </lineage>
</organism>
<dbReference type="Pfam" id="PF00353">
    <property type="entry name" value="HemolysinCabind"/>
    <property type="match status" value="1"/>
</dbReference>
<protein>
    <submittedName>
        <fullName evidence="2">DUF4214 domain-containing protein</fullName>
    </submittedName>
</protein>
<dbReference type="PRINTS" id="PR00313">
    <property type="entry name" value="CABNDNGRPT"/>
</dbReference>
<gene>
    <name evidence="2" type="ORF">GTP77_13970</name>
</gene>
<dbReference type="GO" id="GO:0005509">
    <property type="term" value="F:calcium ion binding"/>
    <property type="evidence" value="ECO:0007669"/>
    <property type="project" value="InterPro"/>
</dbReference>
<dbReference type="Gene3D" id="2.150.10.10">
    <property type="entry name" value="Serralysin-like metalloprotease, C-terminal"/>
    <property type="match status" value="1"/>
</dbReference>
<dbReference type="InterPro" id="IPR001343">
    <property type="entry name" value="Hemolysn_Ca-bd"/>
</dbReference>
<dbReference type="InterPro" id="IPR018511">
    <property type="entry name" value="Hemolysin-typ_Ca-bd_CS"/>
</dbReference>
<evidence type="ECO:0000313" key="2">
    <source>
        <dbReference type="EMBL" id="MYN08443.1"/>
    </source>
</evidence>
<dbReference type="SUPFAM" id="SSF51120">
    <property type="entry name" value="beta-Roll"/>
    <property type="match status" value="1"/>
</dbReference>
<dbReference type="InterPro" id="IPR025282">
    <property type="entry name" value="DUF4214"/>
</dbReference>
<accession>A0A7X4KMS1</accession>
<comment type="caution">
    <text evidence="2">The sequence shown here is derived from an EMBL/GenBank/DDBJ whole genome shotgun (WGS) entry which is preliminary data.</text>
</comment>
<dbReference type="Proteomes" id="UP000450676">
    <property type="component" value="Unassembled WGS sequence"/>
</dbReference>
<dbReference type="Gene3D" id="1.10.3130.20">
    <property type="entry name" value="Phycobilisome linker domain"/>
    <property type="match status" value="1"/>
</dbReference>
<dbReference type="InterPro" id="IPR038255">
    <property type="entry name" value="PBS_linker_sf"/>
</dbReference>
<dbReference type="RefSeq" id="WP_161072770.1">
    <property type="nucleotide sequence ID" value="NZ_CP086370.1"/>
</dbReference>
<sequence length="226" mass="24503">MMSYVLYGTDRNDNIDGTAGNDDIYGYAGSDSLFGGRGDDFLDGGTGLDEAFYNGYRDEYSVLADGKQFWVKDLVGSDGLDLLKNIERLNFKDGAVALDIDGNGGEAYRLYQAAFNRAPDEKGLGYWIAQLDHGASLRAVAAGFASSGEFLATYGANASNGDVVMRLYANVLHRAPDQAGFNYWVNVLNTKQDTVAGVLAGFSESQENYAQLIGKMQDGVDYQPWV</sequence>
<proteinExistence type="predicted"/>
<dbReference type="Pfam" id="PF13946">
    <property type="entry name" value="DUF4214"/>
    <property type="match status" value="1"/>
</dbReference>
<reference evidence="2 3" key="1">
    <citation type="submission" date="2019-12" db="EMBL/GenBank/DDBJ databases">
        <title>Novel species isolated from a subtropical stream in China.</title>
        <authorList>
            <person name="Lu H."/>
        </authorList>
    </citation>
    <scope>NUCLEOTIDE SEQUENCE [LARGE SCALE GENOMIC DNA]</scope>
    <source>
        <strain evidence="2 3">FT127W</strain>
    </source>
</reference>
<evidence type="ECO:0000259" key="1">
    <source>
        <dbReference type="Pfam" id="PF13946"/>
    </source>
</evidence>
<dbReference type="EMBL" id="WWCU01000014">
    <property type="protein sequence ID" value="MYN08443.1"/>
    <property type="molecule type" value="Genomic_DNA"/>
</dbReference>
<dbReference type="AlphaFoldDB" id="A0A7X4KMS1"/>
<name>A0A7X4KMS1_9BURK</name>